<evidence type="ECO:0000256" key="6">
    <source>
        <dbReference type="ARBA" id="ARBA00036916"/>
    </source>
</evidence>
<dbReference type="Proteomes" id="UP000285575">
    <property type="component" value="Unassembled WGS sequence"/>
</dbReference>
<dbReference type="EMBL" id="SACR01000003">
    <property type="protein sequence ID" value="RVU46152.1"/>
    <property type="molecule type" value="Genomic_DNA"/>
</dbReference>
<evidence type="ECO:0000313" key="18">
    <source>
        <dbReference type="EMBL" id="RVU46152.1"/>
    </source>
</evidence>
<evidence type="ECO:0000256" key="1">
    <source>
        <dbReference type="ARBA" id="ARBA00010876"/>
    </source>
</evidence>
<evidence type="ECO:0000256" key="12">
    <source>
        <dbReference type="ARBA" id="ARBA00042372"/>
    </source>
</evidence>
<keyword evidence="19" id="KW-1185">Reference proteome</keyword>
<evidence type="ECO:0000256" key="10">
    <source>
        <dbReference type="ARBA" id="ARBA00039988"/>
    </source>
</evidence>
<dbReference type="InterPro" id="IPR020103">
    <property type="entry name" value="PsdUridine_synth_cat_dom_sf"/>
</dbReference>
<name>A0A437RHB2_9BURK</name>
<dbReference type="InterPro" id="IPR006224">
    <property type="entry name" value="PsdUridine_synth_RluA-like_CS"/>
</dbReference>
<evidence type="ECO:0000256" key="2">
    <source>
        <dbReference type="ARBA" id="ARBA00022552"/>
    </source>
</evidence>
<evidence type="ECO:0000256" key="7">
    <source>
        <dbReference type="ARBA" id="ARBA00037305"/>
    </source>
</evidence>
<dbReference type="GO" id="GO:0008033">
    <property type="term" value="P:tRNA processing"/>
    <property type="evidence" value="ECO:0007669"/>
    <property type="project" value="UniProtKB-KW"/>
</dbReference>
<dbReference type="CDD" id="cd02869">
    <property type="entry name" value="PseudoU_synth_RluA_like"/>
    <property type="match status" value="1"/>
</dbReference>
<keyword evidence="3" id="KW-0819">tRNA processing</keyword>
<protein>
    <recommendedName>
        <fullName evidence="10">Dual-specificity RNA pseudouridine synthase RluA</fullName>
        <ecNumber evidence="8">5.4.99.28</ecNumber>
        <ecNumber evidence="9">5.4.99.29</ecNumber>
    </recommendedName>
    <alternativeName>
        <fullName evidence="11">23S rRNA pseudouridine(746) synthase</fullName>
    </alternativeName>
    <alternativeName>
        <fullName evidence="14">Ribosomal large subunit pseudouridine synthase A</fullName>
    </alternativeName>
    <alternativeName>
        <fullName evidence="13">rRNA pseudouridylate synthase A</fullName>
    </alternativeName>
    <alternativeName>
        <fullName evidence="15">rRNA-uridine isomerase A</fullName>
    </alternativeName>
    <alternativeName>
        <fullName evidence="12">tRNA pseudouridine(32) synthase</fullName>
    </alternativeName>
</protein>
<dbReference type="PROSITE" id="PS01129">
    <property type="entry name" value="PSI_RLU"/>
    <property type="match status" value="1"/>
</dbReference>
<evidence type="ECO:0000256" key="5">
    <source>
        <dbReference type="ARBA" id="ARBA00036184"/>
    </source>
</evidence>
<evidence type="ECO:0000256" key="3">
    <source>
        <dbReference type="ARBA" id="ARBA00022694"/>
    </source>
</evidence>
<keyword evidence="4" id="KW-0413">Isomerase</keyword>
<evidence type="ECO:0000256" key="11">
    <source>
        <dbReference type="ARBA" id="ARBA00041266"/>
    </source>
</evidence>
<evidence type="ECO:0000256" key="4">
    <source>
        <dbReference type="ARBA" id="ARBA00023235"/>
    </source>
</evidence>
<dbReference type="InterPro" id="IPR006145">
    <property type="entry name" value="PsdUridine_synth_RsuA/RluA"/>
</dbReference>
<reference evidence="18 19" key="1">
    <citation type="submission" date="2019-01" db="EMBL/GenBank/DDBJ databases">
        <authorList>
            <person name="Chen W.-M."/>
        </authorList>
    </citation>
    <scope>NUCLEOTIDE SEQUENCE [LARGE SCALE GENOMIC DNA]</scope>
    <source>
        <strain evidence="18 19">KYPY4</strain>
    </source>
</reference>
<evidence type="ECO:0000256" key="13">
    <source>
        <dbReference type="ARBA" id="ARBA00042844"/>
    </source>
</evidence>
<dbReference type="GO" id="GO:0160142">
    <property type="term" value="F:23S rRNA pseudouridine(746) synthase activity"/>
    <property type="evidence" value="ECO:0007669"/>
    <property type="project" value="UniProtKB-EC"/>
</dbReference>
<dbReference type="GO" id="GO:0000455">
    <property type="term" value="P:enzyme-directed rRNA pseudouridine synthesis"/>
    <property type="evidence" value="ECO:0007669"/>
    <property type="project" value="TreeGrafter"/>
</dbReference>
<dbReference type="GO" id="GO:0003723">
    <property type="term" value="F:RNA binding"/>
    <property type="evidence" value="ECO:0007669"/>
    <property type="project" value="InterPro"/>
</dbReference>
<comment type="catalytic activity">
    <reaction evidence="6">
        <text>uridine(746) in 23S rRNA = pseudouridine(746) in 23S rRNA</text>
        <dbReference type="Rhea" id="RHEA:42548"/>
        <dbReference type="Rhea" id="RHEA-COMP:10109"/>
        <dbReference type="Rhea" id="RHEA-COMP:10110"/>
        <dbReference type="ChEBI" id="CHEBI:65314"/>
        <dbReference type="ChEBI" id="CHEBI:65315"/>
        <dbReference type="EC" id="5.4.99.29"/>
    </reaction>
</comment>
<accession>A0A437RHB2</accession>
<evidence type="ECO:0000256" key="14">
    <source>
        <dbReference type="ARBA" id="ARBA00042883"/>
    </source>
</evidence>
<evidence type="ECO:0000313" key="19">
    <source>
        <dbReference type="Proteomes" id="UP000285575"/>
    </source>
</evidence>
<feature type="domain" description="Pseudouridine synthase RsuA/RluA-like" evidence="17">
    <location>
        <begin position="34"/>
        <end position="181"/>
    </location>
</feature>
<comment type="caution">
    <text evidence="18">The sequence shown here is derived from an EMBL/GenBank/DDBJ whole genome shotgun (WGS) entry which is preliminary data.</text>
</comment>
<dbReference type="EC" id="5.4.99.28" evidence="8"/>
<comment type="similarity">
    <text evidence="1">Belongs to the pseudouridine synthase RluA family.</text>
</comment>
<evidence type="ECO:0000259" key="17">
    <source>
        <dbReference type="Pfam" id="PF00849"/>
    </source>
</evidence>
<organism evidence="18 19">
    <name type="scientific">Rubrivivax rivuli</name>
    <dbReference type="NCBI Taxonomy" id="1862385"/>
    <lineage>
        <taxon>Bacteria</taxon>
        <taxon>Pseudomonadati</taxon>
        <taxon>Pseudomonadota</taxon>
        <taxon>Betaproteobacteria</taxon>
        <taxon>Burkholderiales</taxon>
        <taxon>Sphaerotilaceae</taxon>
        <taxon>Rubrivivax</taxon>
    </lineage>
</organism>
<evidence type="ECO:0000256" key="15">
    <source>
        <dbReference type="ARBA" id="ARBA00043143"/>
    </source>
</evidence>
<comment type="catalytic activity">
    <reaction evidence="5">
        <text>uridine(32) in tRNA = pseudouridine(32) in tRNA</text>
        <dbReference type="Rhea" id="RHEA:42544"/>
        <dbReference type="Rhea" id="RHEA-COMP:10107"/>
        <dbReference type="Rhea" id="RHEA-COMP:10108"/>
        <dbReference type="ChEBI" id="CHEBI:65314"/>
        <dbReference type="ChEBI" id="CHEBI:65315"/>
        <dbReference type="EC" id="5.4.99.28"/>
    </reaction>
</comment>
<evidence type="ECO:0000256" key="9">
    <source>
        <dbReference type="ARBA" id="ARBA00038945"/>
    </source>
</evidence>
<dbReference type="Gene3D" id="3.30.2350.10">
    <property type="entry name" value="Pseudouridine synthase"/>
    <property type="match status" value="1"/>
</dbReference>
<dbReference type="InterPro" id="IPR050188">
    <property type="entry name" value="RluA_PseudoU_synthase"/>
</dbReference>
<dbReference type="RefSeq" id="WP_128228518.1">
    <property type="nucleotide sequence ID" value="NZ_SACR01000003.1"/>
</dbReference>
<gene>
    <name evidence="18" type="ORF">EOE66_09835</name>
</gene>
<dbReference type="SUPFAM" id="SSF55120">
    <property type="entry name" value="Pseudouridine synthase"/>
    <property type="match status" value="1"/>
</dbReference>
<dbReference type="PANTHER" id="PTHR21600:SF91">
    <property type="entry name" value="DUAL-SPECIFICITY RNA PSEUDOURIDINE SYNTHASE RLUA"/>
    <property type="match status" value="1"/>
</dbReference>
<feature type="region of interest" description="Disordered" evidence="16">
    <location>
        <begin position="1"/>
        <end position="22"/>
    </location>
</feature>
<comment type="function">
    <text evidence="7">Dual specificity enzyme that catalyzes the synthesis of pseudouridine from uracil-746 in 23S ribosomal RNA and from uracil-32 in the anticodon stem and loop of transfer RNAs.</text>
</comment>
<proteinExistence type="inferred from homology"/>
<dbReference type="EC" id="5.4.99.29" evidence="9"/>
<dbReference type="AlphaFoldDB" id="A0A437RHB2"/>
<sequence>MCTVSPSAAALPDPTRPAPATSAEGVRVLHVDAQLIVAEKPAGLLSVPGRGEAGRVNLASHLQAMWPDALVVHRLDMGTSGLMLLARGLEAQRRLGAAFEQRAVGKRYEAVVEGLIEAEEGRIAAPLMADWPNRPRQKVDAENGKPSLTYWQVMARTAETTRVSLKPVTGRSHQLRVHLQHIGHPIRGDELYAPLPLRAERLLLHAAEISFAHPATGLTLHFASPAPF</sequence>
<dbReference type="PANTHER" id="PTHR21600">
    <property type="entry name" value="MITOCHONDRIAL RNA PSEUDOURIDINE SYNTHASE"/>
    <property type="match status" value="1"/>
</dbReference>
<evidence type="ECO:0000256" key="16">
    <source>
        <dbReference type="SAM" id="MobiDB-lite"/>
    </source>
</evidence>
<dbReference type="GO" id="GO:0160151">
    <property type="term" value="F:tRNA pseudouridine(32) synthase activity"/>
    <property type="evidence" value="ECO:0007669"/>
    <property type="project" value="UniProtKB-EC"/>
</dbReference>
<dbReference type="OrthoDB" id="9785808at2"/>
<evidence type="ECO:0000256" key="8">
    <source>
        <dbReference type="ARBA" id="ARBA00038944"/>
    </source>
</evidence>
<dbReference type="Pfam" id="PF00849">
    <property type="entry name" value="PseudoU_synth_2"/>
    <property type="match status" value="1"/>
</dbReference>
<keyword evidence="2" id="KW-0698">rRNA processing</keyword>